<evidence type="ECO:0000256" key="5">
    <source>
        <dbReference type="ARBA" id="ARBA00022777"/>
    </source>
</evidence>
<dbReference type="PROSITE" id="PS00108">
    <property type="entry name" value="PROTEIN_KINASE_ST"/>
    <property type="match status" value="1"/>
</dbReference>
<feature type="compositionally biased region" description="Low complexity" evidence="10">
    <location>
        <begin position="1282"/>
        <end position="1308"/>
    </location>
</feature>
<feature type="compositionally biased region" description="Low complexity" evidence="10">
    <location>
        <begin position="1208"/>
        <end position="1225"/>
    </location>
</feature>
<evidence type="ECO:0000313" key="13">
    <source>
        <dbReference type="Proteomes" id="UP001470230"/>
    </source>
</evidence>
<evidence type="ECO:0000259" key="11">
    <source>
        <dbReference type="PROSITE" id="PS50011"/>
    </source>
</evidence>
<feature type="compositionally biased region" description="Polar residues" evidence="10">
    <location>
        <begin position="779"/>
        <end position="789"/>
    </location>
</feature>
<dbReference type="SUPFAM" id="SSF56112">
    <property type="entry name" value="Protein kinase-like (PK-like)"/>
    <property type="match status" value="1"/>
</dbReference>
<keyword evidence="3" id="KW-0808">Transferase</keyword>
<feature type="compositionally biased region" description="Polar residues" evidence="10">
    <location>
        <begin position="885"/>
        <end position="895"/>
    </location>
</feature>
<feature type="region of interest" description="Disordered" evidence="10">
    <location>
        <begin position="396"/>
        <end position="1519"/>
    </location>
</feature>
<feature type="compositionally biased region" description="Low complexity" evidence="10">
    <location>
        <begin position="1558"/>
        <end position="1571"/>
    </location>
</feature>
<feature type="compositionally biased region" description="Basic and acidic residues" evidence="10">
    <location>
        <begin position="1689"/>
        <end position="1699"/>
    </location>
</feature>
<dbReference type="SMART" id="SM00220">
    <property type="entry name" value="S_TKc"/>
    <property type="match status" value="1"/>
</dbReference>
<dbReference type="PROSITE" id="PS50011">
    <property type="entry name" value="PROTEIN_KINASE_DOM"/>
    <property type="match status" value="1"/>
</dbReference>
<feature type="compositionally biased region" description="Basic and acidic residues" evidence="10">
    <location>
        <begin position="483"/>
        <end position="578"/>
    </location>
</feature>
<evidence type="ECO:0000256" key="2">
    <source>
        <dbReference type="ARBA" id="ARBA00022527"/>
    </source>
</evidence>
<feature type="region of interest" description="Disordered" evidence="10">
    <location>
        <begin position="2029"/>
        <end position="2053"/>
    </location>
</feature>
<evidence type="ECO:0000256" key="3">
    <source>
        <dbReference type="ARBA" id="ARBA00022679"/>
    </source>
</evidence>
<evidence type="ECO:0000256" key="9">
    <source>
        <dbReference type="PROSITE-ProRule" id="PRU10141"/>
    </source>
</evidence>
<feature type="compositionally biased region" description="Low complexity" evidence="10">
    <location>
        <begin position="693"/>
        <end position="712"/>
    </location>
</feature>
<feature type="region of interest" description="Disordered" evidence="10">
    <location>
        <begin position="1841"/>
        <end position="1863"/>
    </location>
</feature>
<feature type="compositionally biased region" description="Acidic residues" evidence="10">
    <location>
        <begin position="806"/>
        <end position="815"/>
    </location>
</feature>
<feature type="compositionally biased region" description="Basic and acidic residues" evidence="10">
    <location>
        <begin position="585"/>
        <end position="607"/>
    </location>
</feature>
<dbReference type="Gene3D" id="3.30.200.20">
    <property type="entry name" value="Phosphorylase Kinase, domain 1"/>
    <property type="match status" value="1"/>
</dbReference>
<dbReference type="InterPro" id="IPR017441">
    <property type="entry name" value="Protein_kinase_ATP_BS"/>
</dbReference>
<feature type="compositionally biased region" description="Acidic residues" evidence="10">
    <location>
        <begin position="2038"/>
        <end position="2051"/>
    </location>
</feature>
<feature type="compositionally biased region" description="Basic and acidic residues" evidence="10">
    <location>
        <begin position="1152"/>
        <end position="1174"/>
    </location>
</feature>
<feature type="compositionally biased region" description="Basic and acidic residues" evidence="10">
    <location>
        <begin position="337"/>
        <end position="349"/>
    </location>
</feature>
<sequence length="2146" mass="254360">MQNYEQVKVLGEGGFGKAILARQKSDNKMCVIKEVRLSSLKQKDRNEALKEAKVLSSLNHPNIVKYITSFQERGCFYIVMEYADGGDLSQKIEKRRNKLFSEDEILHDFIQICLAIKYIHDRKILHRDLKTQNIFLTKKGDVKLGDFGIASVLEHTFQLCRTQIGTPYYLSPEICEGRSYNAKTDIWSLGCILYELCTLQHAFQAGNIKALMMNICRGKISPINRMYSDDLKALVRSMLTTDPKKRPSINQILSLHFIKSRLNSLLDKTILDYEFSHTVLHGRKPLAAPTVILSHNDEPHSLVDDYENDQKDNKYSNEKAPYDNKANKPQRPSSGIKQKEPNPSRENRPPSRQRQAQQMPQQRQNLPSGADPRYYQRQQRAAAVPDNVDPRYARRQQLQQQKIEEEQRKKEANERERQRLRQAEEQRRQKQKMKEREEEERRIQKQEEIERERRRQEEQKRQEEEKKRRIQQQQALQERRKRIQEDLEKKKEEERMRKRIEADEARRRNEEEERERQREQIKAKHDFREQQRKRREEEEADLKRRDEERKRQRLIEQQKEKEELEAEKAQLMEEEKQRKIAAMRRQRELREEQKRQAEEDRKRKQQQEEDDMKNNGYLDFESGKDQQRRRQQNNKIQPSYSENELPAKRQQRMQRPKWVDPEGRAYNDDDEDDIGLSEPPPQPKQRKPTWASSPNDDNNNQYNQPNQSNQQQRKQRPAWVSPTDNDYDNQQQQQPQRKQKPAWVSPTDDDYNNNDQNQQQYAPPRKKQKPAWVDPNGDDNINNEPQQVVQKPKRRPVQKNNVENNDFNDDNDIIEEPSWAKMPPKKLSVQQKPKQKPRPKSTFENKKFDDMTQEERNEYMRQLRHEAQANRQKANKIELEEGDYQNPQNISSDRNSSPPVQQQQQSPQKQNLMNKKFEDMTLEEKNEYARQLRHEAAANRQKAMKIAAEEGENDNEVDDVPNNRRSSPPPQQQQPPPSRPNLLNKKFDDMTQEERNEYMRQLRHEAKANRQKANKIELEEGDDQDIQNIGNDRKSSPPVQQQQLRPPPPPQQQQQQQQPLPARQNLANKKFDDMTQEERNEYMRQLRHEAQANRQKANKIELEEGDDQDIPNAGNDRKSSPPVQQQQTRPPPPQQQQQQQQPPPARQNLANKKFDDMLQEERNEYMRQLRHEAQANRQKANKIQLEEGDDQDIQNIGNDRKSSPPAQIPQKNPHPQQQQPPTAKPNIANKKFDDMTQEERNEYMRQLRHEAQANRQKANRIQLEEGDDQDIQNIENDRKSSPPAQIQQKNPPPQQQQQQPAARPNIANKKFDDMTQEERNEYMRQLRHEAQANRQKANKIQLEEGDDNFDQIGNDDRKSSPPPQQQQPRQQQPVARPNIANKKFDDMTQVERNEYMRQLRHEAQANRQKANRIQLEEGDDQDIQNPGNERKSSPPVQPQQRLNQNLMNKKFDDMTQDERNEYMRQLRHEAQANRQKANRIQLEEGDEQYQYNNNNDRKPPKQQQQQQQQQRSNPNLMNKRFEDMTQEERNEYMRQLRHEAQANRQKANRIQVEGGDDQNQYNNNARQARQNPSNINDDRIAKHEISEEDRRRIYEEQRAAFKAYRSRGRLIDNGAEAREALEDPGYVNQPPPKDDRIAKHEISEEDRRRIYEEQRAAFKAYRSRGRLIDNGGEVRDAVEDPDYVNQPPPKDERIAKHEISEEDRRRIYEEQRAAFKAYRNRGRLIDNGGEVRDAIEDPDYLNQPPPKDDRIAKHEISEEDRRRIYEEQRAAFKAYRSRGRVLDNGAEVRDAIEDPDYVNQPPPKDDRIAKHEISEEDRRRIYEEQRAAFKSYKNRGRVVDSFVEEPPISQEKKTPPKNGRPLNDPYYFDEDDEGYNFNTNLYYNKNKNKNKNQASAVAQAAMFSPEFDEYNNDYNEYNDIDNENEADVPKWAKAPTRHVSLAQQRPVPGSPRFYDEMKDDDENDVNDDDVNVLKSPPINNKVVRQNNNNNRRLIQLDNDYDNDYNEDMNKTDEDVERLQHYAYSIREALNLPERNGNDFEDDDDNDNDFNDNNDQKNQIFYIHDKQVSLPVASDEESKKNRIQTMRGYLEDQIGLDKLNALNQELINKAQDDSIQTPIINNLPPGLVCLAEQLLVMDGQNNNNDNV</sequence>
<dbReference type="InterPro" id="IPR011009">
    <property type="entry name" value="Kinase-like_dom_sf"/>
</dbReference>
<dbReference type="PROSITE" id="PS00107">
    <property type="entry name" value="PROTEIN_KINASE_ATP"/>
    <property type="match status" value="1"/>
</dbReference>
<feature type="compositionally biased region" description="Basic and acidic residues" evidence="10">
    <location>
        <begin position="1449"/>
        <end position="1471"/>
    </location>
</feature>
<feature type="compositionally biased region" description="Basic and acidic residues" evidence="10">
    <location>
        <begin position="1309"/>
        <end position="1331"/>
    </location>
</feature>
<feature type="compositionally biased region" description="Acidic residues" evidence="10">
    <location>
        <begin position="949"/>
        <end position="959"/>
    </location>
</feature>
<dbReference type="CDD" id="cd08215">
    <property type="entry name" value="STKc_Nek"/>
    <property type="match status" value="1"/>
</dbReference>
<evidence type="ECO:0000256" key="4">
    <source>
        <dbReference type="ARBA" id="ARBA00022741"/>
    </source>
</evidence>
<feature type="compositionally biased region" description="Low complexity" evidence="10">
    <location>
        <begin position="1052"/>
        <end position="1064"/>
    </location>
</feature>
<feature type="compositionally biased region" description="Low complexity" evidence="10">
    <location>
        <begin position="896"/>
        <end position="910"/>
    </location>
</feature>
<dbReference type="PANTHER" id="PTHR44899:SF3">
    <property type="entry name" value="SERINE_THREONINE-PROTEIN KINASE NEK1"/>
    <property type="match status" value="1"/>
</dbReference>
<gene>
    <name evidence="12" type="ORF">M9Y10_028551</name>
</gene>
<evidence type="ECO:0000313" key="12">
    <source>
        <dbReference type="EMBL" id="KAK8891343.1"/>
    </source>
</evidence>
<feature type="compositionally biased region" description="Basic and acidic residues" evidence="10">
    <location>
        <begin position="985"/>
        <end position="1018"/>
    </location>
</feature>
<keyword evidence="6 9" id="KW-0067">ATP-binding</keyword>
<feature type="compositionally biased region" description="Basic and acidic residues" evidence="10">
    <location>
        <begin position="657"/>
        <end position="667"/>
    </location>
</feature>
<feature type="binding site" evidence="9">
    <location>
        <position position="33"/>
    </location>
    <ligand>
        <name>ATP</name>
        <dbReference type="ChEBI" id="CHEBI:30616"/>
    </ligand>
</feature>
<feature type="compositionally biased region" description="Polar residues" evidence="10">
    <location>
        <begin position="633"/>
        <end position="642"/>
    </location>
</feature>
<dbReference type="PANTHER" id="PTHR44899">
    <property type="entry name" value="CAMK FAMILY PROTEIN KINASE"/>
    <property type="match status" value="1"/>
</dbReference>
<comment type="catalytic activity">
    <reaction evidence="8">
        <text>L-seryl-[protein] + ATP = O-phospho-L-seryl-[protein] + ADP + H(+)</text>
        <dbReference type="Rhea" id="RHEA:17989"/>
        <dbReference type="Rhea" id="RHEA-COMP:9863"/>
        <dbReference type="Rhea" id="RHEA-COMP:11604"/>
        <dbReference type="ChEBI" id="CHEBI:15378"/>
        <dbReference type="ChEBI" id="CHEBI:29999"/>
        <dbReference type="ChEBI" id="CHEBI:30616"/>
        <dbReference type="ChEBI" id="CHEBI:83421"/>
        <dbReference type="ChEBI" id="CHEBI:456216"/>
        <dbReference type="EC" id="2.7.11.1"/>
    </reaction>
</comment>
<feature type="region of interest" description="Disordered" evidence="10">
    <location>
        <begin position="1623"/>
        <end position="1642"/>
    </location>
</feature>
<evidence type="ECO:0000256" key="1">
    <source>
        <dbReference type="ARBA" id="ARBA00012513"/>
    </source>
</evidence>
<feature type="region of interest" description="Disordered" evidence="10">
    <location>
        <begin position="1672"/>
        <end position="1699"/>
    </location>
</feature>
<feature type="compositionally biased region" description="Pro residues" evidence="10">
    <location>
        <begin position="967"/>
        <end position="979"/>
    </location>
</feature>
<reference evidence="12 13" key="1">
    <citation type="submission" date="2024-04" db="EMBL/GenBank/DDBJ databases">
        <title>Tritrichomonas musculus Genome.</title>
        <authorList>
            <person name="Alves-Ferreira E."/>
            <person name="Grigg M."/>
            <person name="Lorenzi H."/>
            <person name="Galac M."/>
        </authorList>
    </citation>
    <scope>NUCLEOTIDE SEQUENCE [LARGE SCALE GENOMIC DNA]</scope>
    <source>
        <strain evidence="12 13">EAF2021</strain>
    </source>
</reference>
<dbReference type="InterPro" id="IPR051131">
    <property type="entry name" value="NEK_Ser/Thr_kinase_NIMA"/>
</dbReference>
<dbReference type="InterPro" id="IPR000719">
    <property type="entry name" value="Prot_kinase_dom"/>
</dbReference>
<dbReference type="Proteomes" id="UP001470230">
    <property type="component" value="Unassembled WGS sequence"/>
</dbReference>
<feature type="compositionally biased region" description="Basic and acidic residues" evidence="10">
    <location>
        <begin position="1746"/>
        <end position="1757"/>
    </location>
</feature>
<dbReference type="InterPro" id="IPR008271">
    <property type="entry name" value="Ser/Thr_kinase_AS"/>
</dbReference>
<organism evidence="12 13">
    <name type="scientific">Tritrichomonas musculus</name>
    <dbReference type="NCBI Taxonomy" id="1915356"/>
    <lineage>
        <taxon>Eukaryota</taxon>
        <taxon>Metamonada</taxon>
        <taxon>Parabasalia</taxon>
        <taxon>Tritrichomonadida</taxon>
        <taxon>Tritrichomonadidae</taxon>
        <taxon>Tritrichomonas</taxon>
    </lineage>
</organism>
<dbReference type="Pfam" id="PF00069">
    <property type="entry name" value="Pkinase"/>
    <property type="match status" value="1"/>
</dbReference>
<feature type="compositionally biased region" description="Basic and acidic residues" evidence="10">
    <location>
        <begin position="915"/>
        <end position="937"/>
    </location>
</feature>
<evidence type="ECO:0000256" key="8">
    <source>
        <dbReference type="ARBA" id="ARBA00048679"/>
    </source>
</evidence>
<dbReference type="EC" id="2.7.11.1" evidence="1"/>
<keyword evidence="4 9" id="KW-0547">Nucleotide-binding</keyword>
<feature type="compositionally biased region" description="Low complexity" evidence="10">
    <location>
        <begin position="350"/>
        <end position="367"/>
    </location>
</feature>
<evidence type="ECO:0000256" key="6">
    <source>
        <dbReference type="ARBA" id="ARBA00022840"/>
    </source>
</evidence>
<feature type="compositionally biased region" description="Basic and acidic residues" evidence="10">
    <location>
        <begin position="1803"/>
        <end position="1813"/>
    </location>
</feature>
<proteinExistence type="predicted"/>
<feature type="compositionally biased region" description="Basic and acidic residues" evidence="10">
    <location>
        <begin position="402"/>
        <end position="467"/>
    </location>
</feature>
<feature type="compositionally biased region" description="Basic and acidic residues" evidence="10">
    <location>
        <begin position="1632"/>
        <end position="1642"/>
    </location>
</feature>
<dbReference type="Gene3D" id="1.10.510.10">
    <property type="entry name" value="Transferase(Phosphotransferase) domain 1"/>
    <property type="match status" value="1"/>
</dbReference>
<keyword evidence="5" id="KW-0418">Kinase</keyword>
<feature type="compositionally biased region" description="Basic and acidic residues" evidence="10">
    <location>
        <begin position="1069"/>
        <end position="1091"/>
    </location>
</feature>
<feature type="region of interest" description="Disordered" evidence="10">
    <location>
        <begin position="1729"/>
        <end position="1757"/>
    </location>
</feature>
<accession>A0ABR2KK56</accession>
<feature type="compositionally biased region" description="Basic and acidic residues" evidence="10">
    <location>
        <begin position="1230"/>
        <end position="1252"/>
    </location>
</feature>
<keyword evidence="13" id="KW-1185">Reference proteome</keyword>
<evidence type="ECO:0000256" key="10">
    <source>
        <dbReference type="SAM" id="MobiDB-lite"/>
    </source>
</evidence>
<protein>
    <recommendedName>
        <fullName evidence="1">non-specific serine/threonine protein kinase</fullName>
        <ecNumber evidence="1">2.7.11.1</ecNumber>
    </recommendedName>
</protein>
<feature type="compositionally biased region" description="Basic and acidic residues" evidence="10">
    <location>
        <begin position="1382"/>
        <end position="1404"/>
    </location>
</feature>
<feature type="region of interest" description="Disordered" evidence="10">
    <location>
        <begin position="299"/>
        <end position="371"/>
    </location>
</feature>
<feature type="compositionally biased region" description="Basic and acidic residues" evidence="10">
    <location>
        <begin position="841"/>
        <end position="868"/>
    </location>
</feature>
<feature type="domain" description="Protein kinase" evidence="11">
    <location>
        <begin position="4"/>
        <end position="258"/>
    </location>
</feature>
<evidence type="ECO:0000256" key="7">
    <source>
        <dbReference type="ARBA" id="ARBA00047899"/>
    </source>
</evidence>
<feature type="region of interest" description="Disordered" evidence="10">
    <location>
        <begin position="1552"/>
        <end position="1573"/>
    </location>
</feature>
<feature type="compositionally biased region" description="Basic and acidic residues" evidence="10">
    <location>
        <begin position="299"/>
        <end position="326"/>
    </location>
</feature>
<dbReference type="EMBL" id="JAPFFF010000004">
    <property type="protein sequence ID" value="KAK8891343.1"/>
    <property type="molecule type" value="Genomic_DNA"/>
</dbReference>
<feature type="region of interest" description="Disordered" evidence="10">
    <location>
        <begin position="1794"/>
        <end position="1813"/>
    </location>
</feature>
<keyword evidence="2" id="KW-0723">Serine/threonine-protein kinase</keyword>
<name>A0ABR2KK56_9EUKA</name>
<comment type="caution">
    <text evidence="12">The sequence shown here is derived from an EMBL/GenBank/DDBJ whole genome shotgun (WGS) entry which is preliminary data.</text>
</comment>
<feature type="compositionally biased region" description="Polar residues" evidence="10">
    <location>
        <begin position="1438"/>
        <end position="1447"/>
    </location>
</feature>
<comment type="catalytic activity">
    <reaction evidence="7">
        <text>L-threonyl-[protein] + ATP = O-phospho-L-threonyl-[protein] + ADP + H(+)</text>
        <dbReference type="Rhea" id="RHEA:46608"/>
        <dbReference type="Rhea" id="RHEA-COMP:11060"/>
        <dbReference type="Rhea" id="RHEA-COMP:11605"/>
        <dbReference type="ChEBI" id="CHEBI:15378"/>
        <dbReference type="ChEBI" id="CHEBI:30013"/>
        <dbReference type="ChEBI" id="CHEBI:30616"/>
        <dbReference type="ChEBI" id="CHEBI:61977"/>
        <dbReference type="ChEBI" id="CHEBI:456216"/>
        <dbReference type="EC" id="2.7.11.1"/>
    </reaction>
</comment>